<dbReference type="Pfam" id="PF05621">
    <property type="entry name" value="TniB"/>
    <property type="match status" value="1"/>
</dbReference>
<proteinExistence type="predicted"/>
<dbReference type="SUPFAM" id="SSF52540">
    <property type="entry name" value="P-loop containing nucleoside triphosphate hydrolases"/>
    <property type="match status" value="1"/>
</dbReference>
<dbReference type="KEGG" id="gso:PH603_10070"/>
<dbReference type="RefSeq" id="WP_289502358.1">
    <property type="nucleotide sequence ID" value="NZ_CP116805.1"/>
</dbReference>
<dbReference type="InterPro" id="IPR008868">
    <property type="entry name" value="TniB"/>
</dbReference>
<organism evidence="1 2">
    <name type="scientific">Gimibacter soli</name>
    <dbReference type="NCBI Taxonomy" id="3024400"/>
    <lineage>
        <taxon>Bacteria</taxon>
        <taxon>Pseudomonadati</taxon>
        <taxon>Pseudomonadota</taxon>
        <taxon>Alphaproteobacteria</taxon>
        <taxon>Kordiimonadales</taxon>
        <taxon>Temperatibacteraceae</taxon>
        <taxon>Gimibacter</taxon>
    </lineage>
</organism>
<evidence type="ECO:0000313" key="2">
    <source>
        <dbReference type="Proteomes" id="UP001217500"/>
    </source>
</evidence>
<dbReference type="EMBL" id="CP116805">
    <property type="protein sequence ID" value="WCL52884.1"/>
    <property type="molecule type" value="Genomic_DNA"/>
</dbReference>
<dbReference type="Proteomes" id="UP001217500">
    <property type="component" value="Chromosome"/>
</dbReference>
<sequence>MTSDDDFLKRPAEVRIDALWRDHWIDLPMIMPICKAILDCALMPRRSRPRWILVAADPNMGKSRLLDHVGREINRGVGQISGPHDQRPALVYEMPNAPTADGFLRGLLVAAGLGHTGMRDEILFHFCLNRLGNMGAKVILINEFQGLINTPTKADFATIVRNLQRLSEGLQASIVAFGSQKTLLPMIQGEEQLYHRFDIFELRQWKLDDSFRQFVATILATLPLREGVDPALAREKVLLQEILDQGKASTGGVIDYLRDLATAAIRNRTEHLGRDAILGTQADPDDER</sequence>
<gene>
    <name evidence="1" type="ORF">PH603_10070</name>
</gene>
<protein>
    <submittedName>
        <fullName evidence="1">TniB family NTP-binding protein</fullName>
    </submittedName>
</protein>
<name>A0AAE9XUD1_9PROT</name>
<accession>A0AAE9XUD1</accession>
<keyword evidence="2" id="KW-1185">Reference proteome</keyword>
<evidence type="ECO:0000313" key="1">
    <source>
        <dbReference type="EMBL" id="WCL52884.1"/>
    </source>
</evidence>
<reference evidence="1" key="1">
    <citation type="submission" date="2023-01" db="EMBL/GenBank/DDBJ databases">
        <title>The genome sequence of Kordiimonadaceae bacterium 6D33.</title>
        <authorList>
            <person name="Liu Y."/>
        </authorList>
    </citation>
    <scope>NUCLEOTIDE SEQUENCE</scope>
    <source>
        <strain evidence="1">6D33</strain>
    </source>
</reference>
<dbReference type="AlphaFoldDB" id="A0AAE9XUD1"/>
<dbReference type="InterPro" id="IPR027417">
    <property type="entry name" value="P-loop_NTPase"/>
</dbReference>